<dbReference type="EMBL" id="AP024355">
    <property type="protein sequence ID" value="BCR04114.1"/>
    <property type="molecule type" value="Genomic_DNA"/>
</dbReference>
<evidence type="ECO:0000256" key="1">
    <source>
        <dbReference type="SAM" id="Phobius"/>
    </source>
</evidence>
<gene>
    <name evidence="2" type="ORF">DESUT3_11830</name>
</gene>
<keyword evidence="1" id="KW-0472">Membrane</keyword>
<feature type="transmembrane region" description="Helical" evidence="1">
    <location>
        <begin position="5"/>
        <end position="22"/>
    </location>
</feature>
<feature type="transmembrane region" description="Helical" evidence="1">
    <location>
        <begin position="58"/>
        <end position="78"/>
    </location>
</feature>
<feature type="transmembrane region" description="Helical" evidence="1">
    <location>
        <begin position="90"/>
        <end position="111"/>
    </location>
</feature>
<name>A0ABM8HPW1_9BACT</name>
<dbReference type="Proteomes" id="UP001319827">
    <property type="component" value="Chromosome"/>
</dbReference>
<keyword evidence="1" id="KW-0812">Transmembrane</keyword>
<dbReference type="Pfam" id="PF04020">
    <property type="entry name" value="Phage_holin_4_2"/>
    <property type="match status" value="1"/>
</dbReference>
<keyword evidence="1" id="KW-1133">Transmembrane helix</keyword>
<keyword evidence="3" id="KW-1185">Reference proteome</keyword>
<reference evidence="2 3" key="2">
    <citation type="journal article" date="2021" name="Int. J. Syst. Evol. Microbiol.">
        <title>Isolation and Polyphasic Characterization of Desulfuromonas versatilis sp. Nov., an Electrogenic Bacteria Capable of Versatile Metabolism Isolated from a Graphene Oxide-Reducing Enrichment Culture.</title>
        <authorList>
            <person name="Xie L."/>
            <person name="Yoshida N."/>
            <person name="Ishii S."/>
            <person name="Meng L."/>
        </authorList>
    </citation>
    <scope>NUCLEOTIDE SEQUENCE [LARGE SCALE GENOMIC DNA]</scope>
    <source>
        <strain evidence="2 3">NIT-T3</strain>
    </source>
</reference>
<sequence>MPGLLIRWGIQTLAILAAAYLLEGVEVTGFFSALFAAALLGILNALFRPVLLLLTLPFNILTLGLFTFVINALLLMMVSGVVGGFVVQGFWPAVFGSLIISLVSWLLTTLVSDQGRVEVIALQRRGGRWE</sequence>
<proteinExistence type="predicted"/>
<dbReference type="InterPro" id="IPR007165">
    <property type="entry name" value="Phage_holin_4_2"/>
</dbReference>
<dbReference type="PANTHER" id="PTHR37309">
    <property type="entry name" value="SLR0284 PROTEIN"/>
    <property type="match status" value="1"/>
</dbReference>
<dbReference type="PANTHER" id="PTHR37309:SF1">
    <property type="entry name" value="SLR0284 PROTEIN"/>
    <property type="match status" value="1"/>
</dbReference>
<accession>A0ABM8HPW1</accession>
<organism evidence="2 3">
    <name type="scientific">Desulfuromonas versatilis</name>
    <dbReference type="NCBI Taxonomy" id="2802975"/>
    <lineage>
        <taxon>Bacteria</taxon>
        <taxon>Pseudomonadati</taxon>
        <taxon>Thermodesulfobacteriota</taxon>
        <taxon>Desulfuromonadia</taxon>
        <taxon>Desulfuromonadales</taxon>
        <taxon>Desulfuromonadaceae</taxon>
        <taxon>Desulfuromonas</taxon>
    </lineage>
</organism>
<evidence type="ECO:0000313" key="2">
    <source>
        <dbReference type="EMBL" id="BCR04114.1"/>
    </source>
</evidence>
<protein>
    <submittedName>
        <fullName evidence="2">Membrane protein</fullName>
    </submittedName>
</protein>
<reference evidence="2 3" key="1">
    <citation type="journal article" date="2016" name="C (Basel)">
        <title>Selective Growth of and Electricity Production by Marine Exoelectrogenic Bacteria in Self-Aggregated Hydrogel of Microbially Reduced Graphene Oxide.</title>
        <authorList>
            <person name="Yoshida N."/>
            <person name="Goto Y."/>
            <person name="Miyata Y."/>
        </authorList>
    </citation>
    <scope>NUCLEOTIDE SEQUENCE [LARGE SCALE GENOMIC DNA]</scope>
    <source>
        <strain evidence="2 3">NIT-T3</strain>
    </source>
</reference>
<feature type="transmembrane region" description="Helical" evidence="1">
    <location>
        <begin position="28"/>
        <end position="46"/>
    </location>
</feature>
<dbReference type="RefSeq" id="WP_221251536.1">
    <property type="nucleotide sequence ID" value="NZ_AP024355.1"/>
</dbReference>
<evidence type="ECO:0000313" key="3">
    <source>
        <dbReference type="Proteomes" id="UP001319827"/>
    </source>
</evidence>